<dbReference type="SUPFAM" id="SSF56502">
    <property type="entry name" value="gp120 core"/>
    <property type="match status" value="2"/>
</dbReference>
<dbReference type="GO" id="GO:0016020">
    <property type="term" value="C:membrane"/>
    <property type="evidence" value="ECO:0007669"/>
    <property type="project" value="UniProtKB-UniRule"/>
</dbReference>
<keyword evidence="26 32" id="KW-0564">Palmitate</keyword>
<comment type="subcellular location">
    <molecule>Surface protein gp120</molecule>
    <subcellularLocation>
        <location evidence="32">Virion membrane</location>
        <topology evidence="32">Peripheral membrane protein</topology>
    </subcellularLocation>
    <subcellularLocation>
        <location evidence="32">Host cell membrane</location>
        <topology evidence="32">Peripheral membrane protein</topology>
    </subcellularLocation>
    <subcellularLocation>
        <location evidence="32">Host endosome membrane</location>
        <topology evidence="32">Single-pass type I membrane protein</topology>
    </subcellularLocation>
    <text evidence="32">The surface protein is not anchored to the viral envelope, but associates with the extravirion surface through its binding to TM. It is probably concentrated at the site of budding and incorporated into the virions possibly by contacts between the cytoplasmic tail of Env and the N-terminus of Gag.</text>
</comment>
<comment type="miscellaneous">
    <text evidence="32">HIV-1 lineages are divided in three main groups, M (for Major), O (for Outlier), and N (for New, or Non-M, Non-O). The vast majority of strains found worldwide belong to the group M. Group O seems to be endemic to and largely confined to Cameroon and neighboring countries in West Central Africa, where these viruses represent a small minority of HIV-1 strains. The group N is represented by a limited number of isolates from Cameroonian persons. The group M is further subdivided in 9 clades or subtypes (A to D, F to H, J and K).</text>
</comment>
<evidence type="ECO:0000256" key="16">
    <source>
        <dbReference type="ARBA" id="ARBA00022729"/>
    </source>
</evidence>
<evidence type="ECO:0000256" key="28">
    <source>
        <dbReference type="ARBA" id="ARBA00023180"/>
    </source>
</evidence>
<evidence type="ECO:0000256" key="4">
    <source>
        <dbReference type="ARBA" id="ARBA00004563"/>
    </source>
</evidence>
<evidence type="ECO:0000256" key="10">
    <source>
        <dbReference type="ARBA" id="ARBA00022570"/>
    </source>
</evidence>
<keyword evidence="9 32" id="KW-1032">Host cell membrane</keyword>
<comment type="subcellular location">
    <subcellularLocation>
        <location evidence="3">Host cell membrane</location>
        <topology evidence="3">Peripheral membrane protein</topology>
    </subcellularLocation>
    <subcellularLocation>
        <location evidence="1">Host cell membrane</location>
        <topology evidence="1">Single-pass type I membrane protein</topology>
    </subcellularLocation>
    <subcellularLocation>
        <location evidence="2">Host endosome membrane</location>
        <topology evidence="2">Peripheral membrane protein</topology>
    </subcellularLocation>
    <subcellularLocation>
        <location evidence="5">Host endosome membrane</location>
        <topology evidence="5">Single-pass type I membrane protein</topology>
    </subcellularLocation>
    <subcellularLocation>
        <location evidence="6">Virion membrane</location>
        <topology evidence="6">Peripheral membrane protein</topology>
    </subcellularLocation>
    <subcellularLocation>
        <location evidence="4">Virion membrane</location>
        <topology evidence="4">Single-pass type I membrane protein</topology>
    </subcellularLocation>
</comment>
<feature type="coiled-coil region" evidence="32">
    <location>
        <begin position="628"/>
        <end position="662"/>
    </location>
</feature>
<keyword evidence="11 32" id="KW-0945">Host-virus interaction</keyword>
<name>A0A345F9E8_HV1</name>
<evidence type="ECO:0000256" key="20">
    <source>
        <dbReference type="ARBA" id="ARBA00022879"/>
    </source>
</evidence>
<feature type="transmembrane region" description="Helical" evidence="33">
    <location>
        <begin position="673"/>
        <end position="700"/>
    </location>
</feature>
<evidence type="ECO:0000256" key="29">
    <source>
        <dbReference type="ARBA" id="ARBA00023280"/>
    </source>
</evidence>
<dbReference type="GO" id="GO:1903908">
    <property type="term" value="P:positive regulation of plasma membrane raft polarization"/>
    <property type="evidence" value="ECO:0007669"/>
    <property type="project" value="UniProtKB-UniRule"/>
</dbReference>
<feature type="site" description="Cleavage; by host furin" evidence="32">
    <location>
        <begin position="506"/>
        <end position="507"/>
    </location>
</feature>
<dbReference type="InterPro" id="IPR036377">
    <property type="entry name" value="Gp120_core_sf"/>
</dbReference>
<gene>
    <name evidence="32 37" type="primary">env</name>
</gene>
<feature type="disulfide bond" evidence="32">
    <location>
        <begin position="230"/>
        <end position="241"/>
    </location>
</feature>
<evidence type="ECO:0000256" key="31">
    <source>
        <dbReference type="ARBA" id="ARBA00023296"/>
    </source>
</evidence>
<comment type="function">
    <text evidence="32">Envelope glycoprotein gp160: Oligomerizes in the host endoplasmic reticulum into predominantly trimers. In a second time, gp160 transits in the host Golgi, where glycosylation is completed. The precursor is then proteolytically cleaved in the trans-Golgi and thereby activated by cellular furin or furin-like proteases to produce gp120 and gp41.</text>
</comment>
<dbReference type="FunFam" id="1.20.5.490:FF:000001">
    <property type="entry name" value="Envelope glycoprotein gp160"/>
    <property type="match status" value="1"/>
</dbReference>
<dbReference type="HAMAP" id="MF_04083">
    <property type="entry name" value="HIV_ENV"/>
    <property type="match status" value="1"/>
</dbReference>
<evidence type="ECO:0000256" key="22">
    <source>
        <dbReference type="ARBA" id="ARBA00022989"/>
    </source>
</evidence>
<evidence type="ECO:0000256" key="19">
    <source>
        <dbReference type="ARBA" id="ARBA00022870"/>
    </source>
</evidence>
<dbReference type="Gene3D" id="2.170.40.20">
    <property type="entry name" value="Human immunodeficiency virus 1, Gp160, envelope glycoprotein"/>
    <property type="match status" value="2"/>
</dbReference>
<comment type="PTM">
    <text evidence="32">Specific enzymatic cleavages in vivo yield mature proteins. Envelope glycoproteins are synthesized as a inactive precursor that is heavily N-glycosylated and processed likely by host cell furin in the Golgi to yield the mature SU and TM proteins. The cleavage site between SU and TM requires the minimal sequence [KR]-X-[KR]-R. About 2 of the 9 disulfide bonds of gp41 are reduced by P4HB/PDI, following binding to CD4 receptor.</text>
</comment>
<evidence type="ECO:0000256" key="6">
    <source>
        <dbReference type="ARBA" id="ARBA00004650"/>
    </source>
</evidence>
<feature type="region of interest" description="Fusion peptide" evidence="32">
    <location>
        <begin position="507"/>
        <end position="527"/>
    </location>
</feature>
<dbReference type="GO" id="GO:0020002">
    <property type="term" value="C:host cell plasma membrane"/>
    <property type="evidence" value="ECO:0007669"/>
    <property type="project" value="UniProtKB-SubCell"/>
</dbReference>
<dbReference type="GO" id="GO:0039654">
    <property type="term" value="P:fusion of virus membrane with host endosome membrane"/>
    <property type="evidence" value="ECO:0007669"/>
    <property type="project" value="UniProtKB-UniRule"/>
</dbReference>
<dbReference type="GO" id="GO:1903911">
    <property type="term" value="P:positive regulation of receptor clustering"/>
    <property type="evidence" value="ECO:0007669"/>
    <property type="project" value="UniProtKB-UniRule"/>
</dbReference>
<comment type="domain">
    <text evidence="32">The CD4-binding region is targeted by the antibody b12.</text>
</comment>
<keyword evidence="20 32" id="KW-0261">Viral envelope protein</keyword>
<feature type="region of interest" description="MPER; binding to GalCer" evidence="32">
    <location>
        <begin position="657"/>
        <end position="678"/>
    </location>
</feature>
<evidence type="ECO:0000256" key="2">
    <source>
        <dbReference type="ARBA" id="ARBA00004433"/>
    </source>
</evidence>
<dbReference type="GO" id="GO:0019082">
    <property type="term" value="P:viral protein processing"/>
    <property type="evidence" value="ECO:0007669"/>
    <property type="project" value="UniProtKB-UniRule"/>
</dbReference>
<keyword evidence="12 32" id="KW-1162">Viral penetration into host cytoplasm</keyword>
<feature type="chain" id="PRO_5023438353" description="Envelope glycoprotein gp160" evidence="32">
    <location>
        <begin position="32"/>
        <end position="858"/>
    </location>
</feature>
<proteinExistence type="inferred from homology"/>
<evidence type="ECO:0000256" key="11">
    <source>
        <dbReference type="ARBA" id="ARBA00022581"/>
    </source>
</evidence>
<dbReference type="InterPro" id="IPR037527">
    <property type="entry name" value="Gp160"/>
</dbReference>
<evidence type="ECO:0000256" key="5">
    <source>
        <dbReference type="ARBA" id="ARBA00004578"/>
    </source>
</evidence>
<feature type="region of interest" description="Immunosuppression" evidence="32">
    <location>
        <begin position="569"/>
        <end position="587"/>
    </location>
</feature>
<dbReference type="SUPFAM" id="SSF58069">
    <property type="entry name" value="Virus ectodomain"/>
    <property type="match status" value="1"/>
</dbReference>
<evidence type="ECO:0000256" key="21">
    <source>
        <dbReference type="ARBA" id="ARBA00022890"/>
    </source>
</evidence>
<evidence type="ECO:0000256" key="8">
    <source>
        <dbReference type="ARBA" id="ARBA00022510"/>
    </source>
</evidence>
<comment type="function">
    <text evidence="32">Surface protein gp120: Attaches the virus to the host lymphoid cell by binding to the primary receptor CD4. This interaction induces a structural rearrangement creating a high affinity binding site for a chemokine coreceptor like CXCR4 and/or CCR5. Acts as a ligand for CD209/DC-SIGN and CLEC4M/DC-SIGNR, which are respectively found on dendritic cells (DCs), and on endothelial cells of liver sinusoids and lymph node sinuses. These interactions allow capture of viral particles at mucosal surfaces by these cells and subsequent transmission to permissive cells. HIV subverts the migration properties of dendritic cells to gain access to CD4+ T-cells in lymph nodes. Virus transmission to permissive T-cells occurs either in trans (without DCs infection, through viral capture and transmission), or in cis (following DCs productive infection, through the usual CD4-gp120 interaction), thereby inducing a robust infection. In trans infection, bound virions remain infectious over days and it is proposed that they are not degraded, but protected in non-lysosomal acidic organelles within the DCs close to the cell membrane thus contributing to the viral infectious potential during DCs' migration from the periphery to the lymphoid tissues. On arrival at lymphoid tissues, intact virions recycle back to DCs' cell surface allowing virus transmission to CD4+ T-cells.</text>
</comment>
<evidence type="ECO:0000256" key="9">
    <source>
        <dbReference type="ARBA" id="ARBA00022511"/>
    </source>
</evidence>
<sequence length="858" mass="97004">MKARGMKRNYQRLWRWGIMFFWLIIICKAAENLWVTVYYGVPVWRDAETTLFCASDARAYDKEVHNVWATHACVPTDPDPQEIDLENVTEKFDMWKNKMVEQMQTDIISLWDQSLKPCVKLTPLCVTLNCAEPNSTSSNNSSVNSNSSDSLLEEMKNCTFNMTTELRDKRKTVHSLFYKLDIVSTGSNSSGQYRLINCNTSTMTQACPKVTFEPIPIHYCTPAGFAILKCKDTNFTGTGPCKNVSTVQCTHGIRPVVSTQLLLNGSLAEKEVMIRSENITDNSKIIIVQLTKPVNITCIRPGNNTRTSIRIGPGQTFYATGDVIGDIRKAYCNVSREAWESTLQKISMQLRKYFNNKTITFKNSSGGDLEVTTHSFNCRGEFFYCNTTALFNSSWSIGTDSTRANETITLPCRIKQIINMWQRVGQAMYAPPIKGNIRCESNITGLLLTRDGGGGTNSSNEIFRPIGGDMRDNWRSELYKYKVVKIEPIGVAPTKAKRRVVEREKRAIGLGAAFLGFLGAAGSTMGAASMTLTVQARQLLAGIVQQQSNLLRAIEAQQHLLKLTVWGIKQLQARVLAVERYLRDQQLLGIWGCSGKLICTTNVPWNSSWSNKSQSEIWGNMTWMQWDKEVINYTNIIYDLIEESQNQQEKNEQDLLALDKWTSLWSWFDISNWLWYIKIFIMIVGGLIGLRIVFTVLSIINRARQGYSPLSLQTLIPHPEGPDRPGRIKEEGGEQGRDRSSRLVSGFLALVWDDLRNLCLFSYHRLRDLISIAARTVELLGRSSLKGLRLGWEGLKYLGNLLLYWGQELKSSAINLIDTIAIAVAGWTDRVIEIVQRSCRAICNIPRRIRQGAERALQ</sequence>
<evidence type="ECO:0000256" key="25">
    <source>
        <dbReference type="ARBA" id="ARBA00023136"/>
    </source>
</evidence>
<keyword evidence="17 32" id="KW-1161">Viral attachment to host cell</keyword>
<comment type="miscellaneous">
    <text evidence="32">Inhibitors targeting HIV-1 viral envelope proteins are used as antiretroviral drugs. Attachment of virions to the cell surface via non-specific interactions and CD4 binding can be blocked by inhibitors that include cyanovirin-N, cyclotriazadisulfonamide analogs, PRO 2000, TNX 355 and PRO 542. In addition, BMS 806 can block CD4-induced conformational changes. Env interactions with the coreceptor molecules can be targeted by CCR5 antagonists including SCH-D, maraviroc (UK 427857) and aplaviroc (GW 873140), and the CXCR4 antagonist AMD 070. Fusion of viral and cellular membranes can be inhibited by peptides such as enfuvirtide and tifuvirtide (T 1249). Resistance to inhibitors associated with mutations in Env are observed. Most of the time, single mutations confer only a modest reduction in drug susceptibility. Combination of several mutations is usually required to develop a high-level drug resistance.</text>
</comment>
<comment type="similarity">
    <text evidence="32">Belongs to the HIV-1 env protein family.</text>
</comment>
<comment type="function">
    <text evidence="32">Transmembrane protein gp41: Acts as a class I viral fusion protein. Under the current model, the protein has at least 3 conformational states: pre-fusion native state, pre-hairpin intermediate state, and post-fusion hairpin state. During fusion of viral and target intracellular membranes, the coiled coil regions (heptad repeats) assume a trimer-of-hairpins structure, positioning the fusion peptide in close proximity to the C-terminal region of the ectodomain. The formation of this structure appears to drive apposition and subsequent fusion of viral and target cell membranes. Complete fusion occurs in host cell endosomes and is dynamin-dependent, however some lipid transfer might occur at the plasma membrane. The virus undergoes clathrin-dependent internalization long before endosomal fusion, thus minimizing the surface exposure of conserved viral epitopes during fusion and reducing the efficacy of inhibitors targeting these epitopes. Membranes fusion leads to delivery of the nucleocapsid into the cytoplasm.</text>
</comment>
<dbReference type="EMBL" id="MH604495">
    <property type="protein sequence ID" value="AXG25089.1"/>
    <property type="molecule type" value="Genomic_DNA"/>
</dbReference>
<feature type="disulfide bond" evidence="32">
    <location>
        <begin position="593"/>
        <end position="599"/>
    </location>
</feature>
<dbReference type="Pfam" id="PF00517">
    <property type="entry name" value="GP41"/>
    <property type="match status" value="1"/>
</dbReference>
<dbReference type="FunFam" id="1.10.287.210:FF:000001">
    <property type="entry name" value="Envelope glycoprotein gp160"/>
    <property type="match status" value="1"/>
</dbReference>
<reference evidence="37" key="1">
    <citation type="journal article" date="2018" name="AIDS Res. Hum. Retroviruses">
        <title>Characterization of the Transmitted Virus in an Ongoing HIV-1 Epidemic Driven by Injecting Drug Use.</title>
        <authorList>
            <person name="Dukhovlinova E."/>
            <person name="Masharsky A."/>
            <person name="Vasileva A."/>
            <person name="Porrello A."/>
            <person name="Zhou S."/>
            <person name="Toussova O."/>
            <person name="Verevochkin S."/>
            <person name="Akulova E."/>
            <person name="Frishman D."/>
            <person name="Montefiori D."/>
            <person name="Labranche C."/>
            <person name="Hoffman I."/>
            <person name="Miller W."/>
            <person name="Cohen M.S."/>
            <person name="Kozlov A."/>
            <person name="Swanstrom R."/>
        </authorList>
    </citation>
    <scope>NUCLEOTIDE SEQUENCE</scope>
    <source>
        <strain evidence="37">CHR_G_A7</strain>
    </source>
</reference>
<comment type="PTM">
    <text evidence="32">Palmitoylation of the transmembrane protein and of Env polyprotein (prior to its proteolytic cleavage) is essential for their association with host cell membrane lipid rafts. Palmitoylation is therefore required for envelope trafficking to classical lipid rafts, but not for viral replication.</text>
</comment>
<evidence type="ECO:0000256" key="26">
    <source>
        <dbReference type="ARBA" id="ARBA00023139"/>
    </source>
</evidence>
<dbReference type="Gene3D" id="1.10.287.210">
    <property type="match status" value="1"/>
</dbReference>
<protein>
    <recommendedName>
        <fullName evidence="32">Envelope glycoprotein gp160</fullName>
    </recommendedName>
    <alternativeName>
        <fullName evidence="32">Env polyprotein</fullName>
    </alternativeName>
    <component>
        <recommendedName>
            <fullName evidence="32">Surface protein gp120</fullName>
            <shortName evidence="32">SU</shortName>
        </recommendedName>
        <alternativeName>
            <fullName evidence="32">Glycoprotein 120</fullName>
            <shortName evidence="32">gp120</shortName>
        </alternativeName>
    </component>
    <component>
        <recommendedName>
            <fullName evidence="32">Transmembrane protein gp41</fullName>
            <shortName evidence="32">TM</shortName>
        </recommendedName>
        <alternativeName>
            <fullName evidence="32">Glycoprotein 41</fullName>
            <shortName evidence="32">gp41</shortName>
        </alternativeName>
    </component>
</protein>
<dbReference type="CDD" id="cd09909">
    <property type="entry name" value="HIV-1-like_HR1-HR2"/>
    <property type="match status" value="1"/>
</dbReference>
<evidence type="ECO:0000259" key="36">
    <source>
        <dbReference type="Pfam" id="PF00517"/>
    </source>
</evidence>
<evidence type="ECO:0000256" key="3">
    <source>
        <dbReference type="ARBA" id="ARBA00004505"/>
    </source>
</evidence>
<feature type="region of interest" description="CD4-binding loop" evidence="32">
    <location>
        <begin position="364"/>
        <end position="374"/>
    </location>
</feature>
<evidence type="ECO:0000256" key="15">
    <source>
        <dbReference type="ARBA" id="ARBA00022703"/>
    </source>
</evidence>
<accession>A0A345F9E8</accession>
<evidence type="ECO:0000256" key="23">
    <source>
        <dbReference type="ARBA" id="ARBA00023046"/>
    </source>
</evidence>
<dbReference type="GO" id="GO:0005198">
    <property type="term" value="F:structural molecule activity"/>
    <property type="evidence" value="ECO:0007669"/>
    <property type="project" value="UniProtKB-UniRule"/>
</dbReference>
<evidence type="ECO:0000256" key="14">
    <source>
        <dbReference type="ARBA" id="ARBA00022692"/>
    </source>
</evidence>
<comment type="domain">
    <text evidence="32">Some of the most genetically diverse regions of the viral genome are present in Env. They are called variable regions 1 through 5 (V1 through V5). Coreceptor usage of gp120 is determined mainly by the primary structure of the third variable region (V3) in the outer domain of gp120. The sequence of V3 determines which coreceptor, CCR5 and/or CXCR4 (corresponding to R5/macrophage, X4/T cell and R5X4/T cell and macrophage tropism), is used to trigger the fusion potential of the Env complex, and hence which cells the virus can infect. Binding to CCR5 involves a region adjacent in addition to V3.</text>
</comment>
<organism evidence="37">
    <name type="scientific">Human immunodeficiency virus type 1</name>
    <name type="common">HIV-1</name>
    <dbReference type="NCBI Taxonomy" id="11676"/>
    <lineage>
        <taxon>Viruses</taxon>
        <taxon>Riboviria</taxon>
        <taxon>Pararnavirae</taxon>
        <taxon>Artverviricota</taxon>
        <taxon>Revtraviricetes</taxon>
        <taxon>Ortervirales</taxon>
        <taxon>Retroviridae</taxon>
        <taxon>Orthoretrovirinae</taxon>
        <taxon>Lentivirus</taxon>
        <taxon>Lentivirus humimdef1</taxon>
    </lineage>
</organism>
<keyword evidence="15 32" id="KW-0053">Apoptosis</keyword>
<comment type="domain">
    <text evidence="32 33">The 17 amino acids long immunosuppressive region is present in many retroviral envelope proteins. Synthetic peptides derived from this relatively conserved sequence inhibit immune function in vitro and in vivo.</text>
</comment>
<dbReference type="InterPro" id="IPR000328">
    <property type="entry name" value="GP41-like"/>
</dbReference>
<feature type="compositionally biased region" description="Basic and acidic residues" evidence="34">
    <location>
        <begin position="720"/>
        <end position="738"/>
    </location>
</feature>
<feature type="lipid moiety-binding region" description="S-palmitoyl cysteine; by host" evidence="32">
    <location>
        <position position="839"/>
    </location>
</feature>
<feature type="disulfide bond" evidence="32">
    <location>
        <begin position="53"/>
        <end position="73"/>
    </location>
</feature>
<evidence type="ECO:0000256" key="24">
    <source>
        <dbReference type="ARBA" id="ARBA00023054"/>
    </source>
</evidence>
<keyword evidence="23 32" id="KW-1039">Host endosome</keyword>
<evidence type="ECO:0000256" key="18">
    <source>
        <dbReference type="ARBA" id="ARBA00022844"/>
    </source>
</evidence>
<evidence type="ECO:0000256" key="30">
    <source>
        <dbReference type="ARBA" id="ARBA00023288"/>
    </source>
</evidence>
<feature type="disulfide bond" evidence="32">
    <location>
        <begin position="220"/>
        <end position="249"/>
    </location>
</feature>
<evidence type="ECO:0000256" key="1">
    <source>
        <dbReference type="ARBA" id="ARBA00004402"/>
    </source>
</evidence>
<feature type="region of interest" description="Disordered" evidence="34">
    <location>
        <begin position="717"/>
        <end position="738"/>
    </location>
</feature>
<dbReference type="Pfam" id="PF00516">
    <property type="entry name" value="GP120"/>
    <property type="match status" value="1"/>
</dbReference>
<dbReference type="GO" id="GO:0075512">
    <property type="term" value="P:clathrin-dependent endocytosis of virus by host cell"/>
    <property type="evidence" value="ECO:0007669"/>
    <property type="project" value="UniProtKB-UniRule"/>
</dbReference>
<feature type="domain" description="Retroviral envelope protein GP41-like" evidence="36">
    <location>
        <begin position="525"/>
        <end position="715"/>
    </location>
</feature>
<dbReference type="GO" id="GO:0052031">
    <property type="term" value="P:symbiont-mediated perturbation of host defense response"/>
    <property type="evidence" value="ECO:0007669"/>
    <property type="project" value="UniProtKB-UniRule"/>
</dbReference>
<keyword evidence="21 32" id="KW-1164">Virus endocytosis by host</keyword>
<keyword evidence="28 32" id="KW-0325">Glycoprotein</keyword>
<keyword evidence="10 32" id="KW-1165">Clathrin-mediated endocytosis of virus by host</keyword>
<keyword evidence="25 32" id="KW-0472">Membrane</keyword>
<evidence type="ECO:0000256" key="27">
    <source>
        <dbReference type="ARBA" id="ARBA00023157"/>
    </source>
</evidence>
<evidence type="ECO:0000256" key="33">
    <source>
        <dbReference type="RuleBase" id="RU363095"/>
    </source>
</evidence>
<evidence type="ECO:0000256" key="17">
    <source>
        <dbReference type="ARBA" id="ARBA00022804"/>
    </source>
</evidence>
<keyword evidence="30 32" id="KW-0449">Lipoprotein</keyword>
<comment type="subcellular location">
    <molecule>Transmembrane protein gp41</molecule>
    <subcellularLocation>
        <location evidence="32">Virion membrane</location>
        <topology evidence="32">Single-pass type I membrane protein</topology>
    </subcellularLocation>
    <subcellularLocation>
        <location evidence="32">Host cell membrane</location>
        <topology evidence="32">Single-pass type I membrane protein</topology>
    </subcellularLocation>
    <subcellularLocation>
        <location evidence="32">Host endosome membrane</location>
        <topology evidence="32">Single-pass type I membrane protein</topology>
    </subcellularLocation>
    <text evidence="32">It is probably concentrated at the site of budding and incorporated into the virions possibly by contacts between the cytoplasmic tail of Env and the N-terminus of Gag.</text>
</comment>
<evidence type="ECO:0000259" key="35">
    <source>
        <dbReference type="Pfam" id="PF00516"/>
    </source>
</evidence>
<keyword evidence="22 32" id="KW-1133">Transmembrane helix</keyword>
<keyword evidence="18 32" id="KW-0946">Virion</keyword>
<comment type="caution">
    <text evidence="32">Lacks conserved residue(s) required for the propagation of feature annotation.</text>
</comment>
<feature type="domain" description="Human immunodeficiency virus 1 envelope glycoprotein Gp120" evidence="35">
    <location>
        <begin position="33"/>
        <end position="506"/>
    </location>
</feature>
<feature type="topological domain" description="Cytoplasmic" evidence="32">
    <location>
        <begin position="701"/>
        <end position="858"/>
    </location>
</feature>
<keyword evidence="31 32" id="KW-1160">Virus entry into host cell</keyword>
<keyword evidence="7 32" id="KW-1168">Fusion of virus membrane with host membrane</keyword>
<keyword evidence="27 32" id="KW-1015">Disulfide bond</keyword>
<organismHost>
    <name type="scientific">Homo sapiens</name>
    <name type="common">Human</name>
    <dbReference type="NCBI Taxonomy" id="9606"/>
</organismHost>
<feature type="chain" id="PRO_5023438352" description="Transmembrane protein gp41" evidence="32">
    <location>
        <begin position="507"/>
        <end position="858"/>
    </location>
</feature>
<keyword evidence="14 32" id="KW-0812">Transmembrane</keyword>
<keyword evidence="29 32" id="KW-0899">Viral immunoevasion</keyword>
<keyword evidence="16 32" id="KW-0732">Signal</keyword>
<evidence type="ECO:0000256" key="32">
    <source>
        <dbReference type="HAMAP-Rule" id="MF_04083"/>
    </source>
</evidence>
<evidence type="ECO:0000256" key="12">
    <source>
        <dbReference type="ARBA" id="ARBA00022595"/>
    </source>
</evidence>
<dbReference type="Gene3D" id="1.20.5.490">
    <property type="entry name" value="Single helix bin"/>
    <property type="match status" value="1"/>
</dbReference>
<comment type="PTM">
    <text evidence="32">Highly glycosylated by host. The high number of glycan on the protein is reffered to as 'glycan shield' because it contributes to hide protein sequence from adaptive immune system.</text>
</comment>
<evidence type="ECO:0000256" key="34">
    <source>
        <dbReference type="SAM" id="MobiDB-lite"/>
    </source>
</evidence>
<dbReference type="GO" id="GO:0044175">
    <property type="term" value="C:host cell endosome membrane"/>
    <property type="evidence" value="ECO:0007669"/>
    <property type="project" value="UniProtKB-SubCell"/>
</dbReference>
<dbReference type="GO" id="GO:0055036">
    <property type="term" value="C:virion membrane"/>
    <property type="evidence" value="ECO:0007669"/>
    <property type="project" value="UniProtKB-SubCell"/>
</dbReference>
<keyword evidence="19 32" id="KW-1043">Host membrane</keyword>
<dbReference type="GO" id="GO:0019064">
    <property type="term" value="P:fusion of virus membrane with host plasma membrane"/>
    <property type="evidence" value="ECO:0007669"/>
    <property type="project" value="UniProtKB-UniRule"/>
</dbReference>
<evidence type="ECO:0000313" key="37">
    <source>
        <dbReference type="EMBL" id="AXG25089.1"/>
    </source>
</evidence>
<dbReference type="FunFam" id="2.170.40.20:FF:000003">
    <property type="entry name" value="Envelope glycoprotein gp160"/>
    <property type="match status" value="1"/>
</dbReference>
<evidence type="ECO:0000256" key="13">
    <source>
        <dbReference type="ARBA" id="ARBA00022685"/>
    </source>
</evidence>
<comment type="domain">
    <text evidence="32">The membrane proximal external region (MPER) present in gp41 is a tryptophan-rich region recognized by the antibodies 2F5, Z13, and 4E10. MPER seems to play a role in fusion.</text>
</comment>
<dbReference type="FunFam" id="2.170.40.20:FF:000004">
    <property type="entry name" value="Envelope glycoprotein gp160"/>
    <property type="match status" value="1"/>
</dbReference>
<keyword evidence="8 32" id="KW-1170">Fusion of virus membrane with host endosomal membrane</keyword>
<feature type="lipid moiety-binding region" description="S-palmitoyl cysteine; by host" evidence="32">
    <location>
        <position position="759"/>
    </location>
</feature>
<dbReference type="InterPro" id="IPR000777">
    <property type="entry name" value="HIV1_Gp120"/>
</dbReference>
<evidence type="ECO:0000256" key="7">
    <source>
        <dbReference type="ARBA" id="ARBA00022506"/>
    </source>
</evidence>
<comment type="domain">
    <text evidence="32">The YXXL motif is involved in determining the exact site of viral release at the surface of infected mononuclear cells and promotes endocytosis. YXXL and di-leucine endocytosis motifs interact directly or indirectly with the clathrin adapter complexes, opperate independently, and their activities are not additive.</text>
</comment>
<keyword evidence="13 32" id="KW-0165">Cleavage on pair of basic residues</keyword>
<keyword evidence="24 32" id="KW-0175">Coiled coil</keyword>
<dbReference type="GO" id="GO:0019031">
    <property type="term" value="C:viral envelope"/>
    <property type="evidence" value="ECO:0007669"/>
    <property type="project" value="UniProtKB-KW"/>
</dbReference>
<feature type="short sequence motif" description="YXXL motif; contains endocytosis signal" evidence="32">
    <location>
        <begin position="707"/>
        <end position="710"/>
    </location>
</feature>
<dbReference type="GO" id="GO:0019062">
    <property type="term" value="P:virion attachment to host cell"/>
    <property type="evidence" value="ECO:0007669"/>
    <property type="project" value="UniProtKB-UniRule"/>
</dbReference>
<comment type="subunit">
    <text evidence="32">The mature envelope protein (Env) consists of a homotrimer of non-covalently associated gp120-gp41 heterodimers. The resulting complex protrudes from the virus surface as a spike. There seems to be as few as 10 spikes on the average virion. Surface protein gp120 interacts with host CD4, CCR5 and CXCR4. Gp120 also interacts with the C-type lectins CD209/DC-SIGN and CLEC4M/DC-SIGNR (collectively referred to as DC-SIGN(R)). Gp120 and gp41 interact with GalCer. Gp120 interacts with host ITGA4/ITGB7 complex; on CD4+ T-cells, this interaction results in rapid activation of integrin ITGAL/LFA-1, which facilitates efficient cell-to-cell spreading of HIV-1. Gp120 interacts with cell-associated heparan sulfate; this interaction increases virus infectivity on permissive cells and may be involved in infection of CD4- cells.</text>
</comment>